<name>A0ABS9XAG8_9GAMM</name>
<dbReference type="RefSeq" id="WP_242289144.1">
    <property type="nucleotide sequence ID" value="NZ_JAKKSL010000007.1"/>
</dbReference>
<keyword evidence="2" id="KW-1185">Reference proteome</keyword>
<proteinExistence type="predicted"/>
<organism evidence="1 2">
    <name type="scientific">Colwellia maritima</name>
    <dbReference type="NCBI Taxonomy" id="2912588"/>
    <lineage>
        <taxon>Bacteria</taxon>
        <taxon>Pseudomonadati</taxon>
        <taxon>Pseudomonadota</taxon>
        <taxon>Gammaproteobacteria</taxon>
        <taxon>Alteromonadales</taxon>
        <taxon>Colwelliaceae</taxon>
        <taxon>Colwellia</taxon>
    </lineage>
</organism>
<comment type="caution">
    <text evidence="1">The sequence shown here is derived from an EMBL/GenBank/DDBJ whole genome shotgun (WGS) entry which is preliminary data.</text>
</comment>
<protein>
    <submittedName>
        <fullName evidence="1">Uncharacterized protein</fullName>
    </submittedName>
</protein>
<sequence>MVDGIRNNLALQKKLKNLYLALDKLANDKSVSSSDFSDVYDRIMSVKGGALIRDSIASSVLAKQEFLANSYRYYNKRYLEPLLERVEIEVTSLDDEKVYFSVFVKKDRALAKEMRDYWENSPDRKAAYKEKIPTICFPNGMSPKYLLLNDYKKDFFIEHHNDERFVTEPHKMIHPVLCYIKPKK</sequence>
<reference evidence="1" key="1">
    <citation type="submission" date="2022-01" db="EMBL/GenBank/DDBJ databases">
        <title>Colwellia maritima, isolated from seawater.</title>
        <authorList>
            <person name="Kristyanto S."/>
            <person name="Jung J."/>
            <person name="Jeon C.O."/>
        </authorList>
    </citation>
    <scope>NUCLEOTIDE SEQUENCE</scope>
    <source>
        <strain evidence="1">MSW7</strain>
    </source>
</reference>
<evidence type="ECO:0000313" key="2">
    <source>
        <dbReference type="Proteomes" id="UP001139646"/>
    </source>
</evidence>
<accession>A0ABS9XAG8</accession>
<dbReference type="EMBL" id="JAKKSL010000007">
    <property type="protein sequence ID" value="MCI2286037.1"/>
    <property type="molecule type" value="Genomic_DNA"/>
</dbReference>
<evidence type="ECO:0000313" key="1">
    <source>
        <dbReference type="EMBL" id="MCI2286037.1"/>
    </source>
</evidence>
<gene>
    <name evidence="1" type="ORF">L3081_24760</name>
</gene>
<dbReference type="Proteomes" id="UP001139646">
    <property type="component" value="Unassembled WGS sequence"/>
</dbReference>